<comment type="catalytic activity">
    <reaction evidence="4">
        <text>S-methyl-5'-thioadenosine + H2O + H(+) = S-methyl-5'-thioinosine + NH4(+)</text>
        <dbReference type="Rhea" id="RHEA:25025"/>
        <dbReference type="ChEBI" id="CHEBI:15377"/>
        <dbReference type="ChEBI" id="CHEBI:15378"/>
        <dbReference type="ChEBI" id="CHEBI:17509"/>
        <dbReference type="ChEBI" id="CHEBI:28938"/>
        <dbReference type="ChEBI" id="CHEBI:48595"/>
        <dbReference type="EC" id="3.5.4.31"/>
    </reaction>
</comment>
<comment type="caution">
    <text evidence="6">The sequence shown here is derived from an EMBL/GenBank/DDBJ whole genome shotgun (WGS) entry which is preliminary data.</text>
</comment>
<accession>W2C325</accession>
<proteinExistence type="inferred from homology"/>
<dbReference type="Gene3D" id="2.30.40.10">
    <property type="entry name" value="Urease, subunit C, domain 1"/>
    <property type="match status" value="1"/>
</dbReference>
<name>W2C325_9BACT</name>
<protein>
    <recommendedName>
        <fullName evidence="4">5-methylthioadenosine/S-adenosylhomocysteine deaminase</fullName>
        <shortName evidence="4">MTA/SAH deaminase</shortName>
        <ecNumber evidence="4">3.5.4.28</ecNumber>
        <ecNumber evidence="4">3.5.4.31</ecNumber>
    </recommendedName>
</protein>
<comment type="catalytic activity">
    <reaction evidence="4">
        <text>S-adenosyl-L-homocysteine + H2O + H(+) = S-inosyl-L-homocysteine + NH4(+)</text>
        <dbReference type="Rhea" id="RHEA:20716"/>
        <dbReference type="ChEBI" id="CHEBI:15377"/>
        <dbReference type="ChEBI" id="CHEBI:15378"/>
        <dbReference type="ChEBI" id="CHEBI:28938"/>
        <dbReference type="ChEBI" id="CHEBI:57856"/>
        <dbReference type="ChEBI" id="CHEBI:57985"/>
        <dbReference type="EC" id="3.5.4.28"/>
    </reaction>
</comment>
<sequence length="425" mass="46837">MSSILIRSVEWQGRPTDLFIEGNTIARIAETIDAPGADTVIDGRGKALIPGLINAHTHAAMTLFRGYGDDMPLMQWLEQAIWPNEAKLTHEDVYWGAKLACVEMLRSGTTTFFDMYHKLDATAEAVQEMGLRAVLCEACFDHFRPEEAERSRRHITRRYATPPPYGPRVSYALGPHAIYTVSGELLQWSADFARDHDTLIHLHLAETTVETEQCLARFGQTPVRYLHSLGILSPRLVIAHGLYVDEEEIRILADHGVKVVHNPASNMKLASGYRFHFDEMRAAGITVGLGTDGCASSNNLDMVEAMKLASLLGKSWRGDPEAVTCDAIFHAATAAGADILGLRAGRIAEGYLADLCLIDLRQPAFAPNHNLISNLVYAANGSCVDTVICDGRVLMRDKHVPGEEEIMERASRAAYDLMRRGGKQA</sequence>
<dbReference type="EC" id="3.5.4.28" evidence="4"/>
<gene>
    <name evidence="4" type="primary">mtaD</name>
    <name evidence="6" type="ORF">N425_09140</name>
</gene>
<feature type="domain" description="Amidohydrolase-related" evidence="5">
    <location>
        <begin position="48"/>
        <end position="393"/>
    </location>
</feature>
<dbReference type="EC" id="3.5.4.31" evidence="4"/>
<dbReference type="PANTHER" id="PTHR43794">
    <property type="entry name" value="AMINOHYDROLASE SSNA-RELATED"/>
    <property type="match status" value="1"/>
</dbReference>
<comment type="similarity">
    <text evidence="4">Belongs to the metallo-dependent hydrolases superfamily. MTA/SAH deaminase family.</text>
</comment>
<dbReference type="SUPFAM" id="SSF51338">
    <property type="entry name" value="Composite domain of metallo-dependent hydrolases"/>
    <property type="match status" value="2"/>
</dbReference>
<dbReference type="PATRIC" id="fig|1411148.3.peg.1443"/>
<dbReference type="GO" id="GO:0050270">
    <property type="term" value="F:S-adenosylhomocysteine deaminase activity"/>
    <property type="evidence" value="ECO:0007669"/>
    <property type="project" value="UniProtKB-UniRule"/>
</dbReference>
<dbReference type="InterPro" id="IPR032466">
    <property type="entry name" value="Metal_Hydrolase"/>
</dbReference>
<comment type="function">
    <text evidence="4">Catalyzes the deamination of 5-methylthioadenosine and S-adenosyl-L-homocysteine into 5-methylthioinosine and S-inosyl-L-homocysteine, respectively. Is also able to deaminate adenosine.</text>
</comment>
<dbReference type="Proteomes" id="UP000018837">
    <property type="component" value="Unassembled WGS sequence"/>
</dbReference>
<feature type="binding site" evidence="4">
    <location>
        <position position="203"/>
    </location>
    <ligand>
        <name>Zn(2+)</name>
        <dbReference type="ChEBI" id="CHEBI:29105"/>
    </ligand>
</feature>
<evidence type="ECO:0000256" key="1">
    <source>
        <dbReference type="ARBA" id="ARBA00022723"/>
    </source>
</evidence>
<keyword evidence="1 4" id="KW-0479">Metal-binding</keyword>
<feature type="binding site" evidence="4">
    <location>
        <position position="56"/>
    </location>
    <ligand>
        <name>Zn(2+)</name>
        <dbReference type="ChEBI" id="CHEBI:29105"/>
    </ligand>
</feature>
<reference evidence="6 7" key="1">
    <citation type="submission" date="2013-11" db="EMBL/GenBank/DDBJ databases">
        <title>Single cell genomics of uncultured Tannerella BU063 (oral taxon 286).</title>
        <authorList>
            <person name="Beall C.J."/>
            <person name="Campbell A.G."/>
            <person name="Griffen A.L."/>
            <person name="Podar M."/>
            <person name="Leys E.J."/>
        </authorList>
    </citation>
    <scope>NUCLEOTIDE SEQUENCE [LARGE SCALE GENOMIC DNA]</scope>
    <source>
        <strain evidence="6">Cell 2</strain>
    </source>
</reference>
<dbReference type="HAMAP" id="MF_01281">
    <property type="entry name" value="MTA_SAH_deamin"/>
    <property type="match status" value="1"/>
</dbReference>
<evidence type="ECO:0000259" key="5">
    <source>
        <dbReference type="Pfam" id="PF01979"/>
    </source>
</evidence>
<dbReference type="GO" id="GO:0046872">
    <property type="term" value="F:metal ion binding"/>
    <property type="evidence" value="ECO:0007669"/>
    <property type="project" value="UniProtKB-KW"/>
</dbReference>
<keyword evidence="2 4" id="KW-0378">Hydrolase</keyword>
<evidence type="ECO:0000313" key="7">
    <source>
        <dbReference type="Proteomes" id="UP000018837"/>
    </source>
</evidence>
<dbReference type="GO" id="GO:0090614">
    <property type="term" value="F:5'-methylthioadenosine deaminase activity"/>
    <property type="evidence" value="ECO:0007669"/>
    <property type="project" value="UniProtKB-UniRule"/>
</dbReference>
<evidence type="ECO:0000256" key="3">
    <source>
        <dbReference type="ARBA" id="ARBA00022833"/>
    </source>
</evidence>
<feature type="binding site" evidence="4">
    <location>
        <position position="58"/>
    </location>
    <ligand>
        <name>Zn(2+)</name>
        <dbReference type="ChEBI" id="CHEBI:29105"/>
    </ligand>
</feature>
<dbReference type="InterPro" id="IPR011059">
    <property type="entry name" value="Metal-dep_hydrolase_composite"/>
</dbReference>
<dbReference type="FunFam" id="3.20.20.140:FF:000014">
    <property type="entry name" value="5-methylthioadenosine/S-adenosylhomocysteine deaminase"/>
    <property type="match status" value="1"/>
</dbReference>
<organism evidence="6 7">
    <name type="scientific">Tannerella sp. oral taxon BU063 isolate Cell 2</name>
    <dbReference type="NCBI Taxonomy" id="1411148"/>
    <lineage>
        <taxon>Bacteria</taxon>
        <taxon>Pseudomonadati</taxon>
        <taxon>Bacteroidota</taxon>
        <taxon>Bacteroidia</taxon>
        <taxon>Bacteroidales</taxon>
        <taxon>Tannerellaceae</taxon>
        <taxon>Tannerella</taxon>
    </lineage>
</organism>
<evidence type="ECO:0000256" key="4">
    <source>
        <dbReference type="HAMAP-Rule" id="MF_01281"/>
    </source>
</evidence>
<dbReference type="CDD" id="cd01298">
    <property type="entry name" value="ATZ_TRZ_like"/>
    <property type="match status" value="1"/>
</dbReference>
<dbReference type="AlphaFoldDB" id="W2C325"/>
<dbReference type="SUPFAM" id="SSF51556">
    <property type="entry name" value="Metallo-dependent hydrolases"/>
    <property type="match status" value="1"/>
</dbReference>
<dbReference type="InterPro" id="IPR006680">
    <property type="entry name" value="Amidohydro-rel"/>
</dbReference>
<evidence type="ECO:0000256" key="2">
    <source>
        <dbReference type="ARBA" id="ARBA00022801"/>
    </source>
</evidence>
<feature type="binding site" evidence="4">
    <location>
        <position position="206"/>
    </location>
    <ligand>
        <name>substrate</name>
    </ligand>
</feature>
<dbReference type="EMBL" id="AYUF01000474">
    <property type="protein sequence ID" value="ETK01560.1"/>
    <property type="molecule type" value="Genomic_DNA"/>
</dbReference>
<feature type="binding site" evidence="4">
    <location>
        <position position="292"/>
    </location>
    <ligand>
        <name>substrate</name>
    </ligand>
</feature>
<dbReference type="PANTHER" id="PTHR43794:SF11">
    <property type="entry name" value="AMIDOHYDROLASE-RELATED DOMAIN-CONTAINING PROTEIN"/>
    <property type="match status" value="1"/>
</dbReference>
<comment type="caution">
    <text evidence="4">Lacks conserved residue(s) required for the propagation of feature annotation.</text>
</comment>
<evidence type="ECO:0000313" key="6">
    <source>
        <dbReference type="EMBL" id="ETK01560.1"/>
    </source>
</evidence>
<dbReference type="InterPro" id="IPR050287">
    <property type="entry name" value="MTA/SAH_deaminase"/>
</dbReference>
<dbReference type="InterPro" id="IPR023512">
    <property type="entry name" value="Deaminase_MtaD/DadD"/>
</dbReference>
<comment type="cofactor">
    <cofactor evidence="4">
        <name>Zn(2+)</name>
        <dbReference type="ChEBI" id="CHEBI:29105"/>
    </cofactor>
    <text evidence="4">Binds 1 zinc ion per subunit.</text>
</comment>
<feature type="binding site" evidence="4">
    <location>
        <position position="85"/>
    </location>
    <ligand>
        <name>substrate</name>
    </ligand>
</feature>
<feature type="binding site" evidence="4">
    <location>
        <position position="292"/>
    </location>
    <ligand>
        <name>Zn(2+)</name>
        <dbReference type="ChEBI" id="CHEBI:29105"/>
    </ligand>
</feature>
<feature type="binding site" evidence="4">
    <location>
        <position position="176"/>
    </location>
    <ligand>
        <name>substrate</name>
    </ligand>
</feature>
<dbReference type="Gene3D" id="3.20.20.140">
    <property type="entry name" value="Metal-dependent hydrolases"/>
    <property type="match status" value="1"/>
</dbReference>
<dbReference type="Pfam" id="PF01979">
    <property type="entry name" value="Amidohydro_1"/>
    <property type="match status" value="1"/>
</dbReference>
<keyword evidence="3 4" id="KW-0862">Zinc</keyword>